<evidence type="ECO:0000256" key="2">
    <source>
        <dbReference type="ARBA" id="ARBA00009677"/>
    </source>
</evidence>
<feature type="domain" description="Flagellar basal body rod protein N-terminal" evidence="7">
    <location>
        <begin position="20"/>
        <end position="35"/>
    </location>
</feature>
<dbReference type="Proteomes" id="UP000027341">
    <property type="component" value="Unassembled WGS sequence"/>
</dbReference>
<dbReference type="PROSITE" id="PS00588">
    <property type="entry name" value="FLAGELLA_BB_ROD"/>
    <property type="match status" value="1"/>
</dbReference>
<keyword evidence="8" id="KW-0966">Cell projection</keyword>
<dbReference type="STRING" id="28885.EI16_03840"/>
<dbReference type="GO" id="GO:0030694">
    <property type="term" value="C:bacterial-type flagellum basal body, rod"/>
    <property type="evidence" value="ECO:0007669"/>
    <property type="project" value="InterPro"/>
</dbReference>
<keyword evidence="4 6" id="KW-0975">Bacterial flagellum</keyword>
<comment type="subunit">
    <text evidence="6">The basal body constitutes a major portion of the flagellar organelle and consists of a number of rings mounted on a central rod.</text>
</comment>
<protein>
    <recommendedName>
        <fullName evidence="3 6">Flagellar basal body rod protein FlgB</fullName>
    </recommendedName>
</protein>
<evidence type="ECO:0000256" key="6">
    <source>
        <dbReference type="PIRNR" id="PIRNR002889"/>
    </source>
</evidence>
<comment type="function">
    <text evidence="5 6">Structural component of flagellum, the bacterial motility apparatus. Part of the rod structure of flagellar basal body.</text>
</comment>
<dbReference type="RefSeq" id="WP_029909597.1">
    <property type="nucleotide sequence ID" value="NZ_AP020335.1"/>
</dbReference>
<evidence type="ECO:0000256" key="1">
    <source>
        <dbReference type="ARBA" id="ARBA00004117"/>
    </source>
</evidence>
<keyword evidence="8" id="KW-0282">Flagellum</keyword>
<dbReference type="PANTHER" id="PTHR30435:SF12">
    <property type="entry name" value="FLAGELLAR BASAL BODY ROD PROTEIN FLGB"/>
    <property type="match status" value="1"/>
</dbReference>
<dbReference type="InterPro" id="IPR019776">
    <property type="entry name" value="Flagellar_basal_body_rod_CS"/>
</dbReference>
<dbReference type="AlphaFoldDB" id="A0A066ZPI6"/>
<comment type="similarity">
    <text evidence="2 6">Belongs to the flagella basal body rod proteins family.</text>
</comment>
<proteinExistence type="inferred from homology"/>
<gene>
    <name evidence="8" type="primary">flgB</name>
    <name evidence="8" type="ORF">EI16_03840</name>
</gene>
<name>A0A066ZPI6_HYDMR</name>
<dbReference type="NCBIfam" id="TIGR01396">
    <property type="entry name" value="FlgB"/>
    <property type="match status" value="1"/>
</dbReference>
<keyword evidence="9" id="KW-1185">Reference proteome</keyword>
<dbReference type="Pfam" id="PF00460">
    <property type="entry name" value="Flg_bb_rod"/>
    <property type="match status" value="1"/>
</dbReference>
<evidence type="ECO:0000313" key="9">
    <source>
        <dbReference type="Proteomes" id="UP000027341"/>
    </source>
</evidence>
<reference evidence="8 9" key="1">
    <citation type="submission" date="2014-04" db="EMBL/GenBank/DDBJ databases">
        <title>Draft genome sequence of Hydrogenovibrio marinus MH-110, a model organism for aerobic H2 metabolism.</title>
        <authorList>
            <person name="Cha H.J."/>
            <person name="Jo B.H."/>
            <person name="Hwang B.H."/>
        </authorList>
    </citation>
    <scope>NUCLEOTIDE SEQUENCE [LARGE SCALE GENOMIC DNA]</scope>
    <source>
        <strain evidence="8 9">MH-110</strain>
    </source>
</reference>
<keyword evidence="8" id="KW-0969">Cilium</keyword>
<dbReference type="InterPro" id="IPR006300">
    <property type="entry name" value="FlgB"/>
</dbReference>
<comment type="subcellular location">
    <subcellularLocation>
        <location evidence="1 6">Bacterial flagellum basal body</location>
    </subcellularLocation>
</comment>
<evidence type="ECO:0000256" key="4">
    <source>
        <dbReference type="ARBA" id="ARBA00023143"/>
    </source>
</evidence>
<accession>A0A066ZPI6</accession>
<sequence>MESIFGIHEQALLIRKERESILANNLANADTPNFKARDIDWRKEIKNAQDQMDAKKFAPDLEMTNSRHIEAFGDMTTGDYLKYRVPTQPSLDGNTVEAHIEKAKFMENAIQYQASLEFINGKISGIRTALTGGG</sequence>
<dbReference type="PANTHER" id="PTHR30435">
    <property type="entry name" value="FLAGELLAR PROTEIN"/>
    <property type="match status" value="1"/>
</dbReference>
<evidence type="ECO:0000259" key="7">
    <source>
        <dbReference type="Pfam" id="PF00460"/>
    </source>
</evidence>
<evidence type="ECO:0000256" key="5">
    <source>
        <dbReference type="ARBA" id="ARBA00024934"/>
    </source>
</evidence>
<dbReference type="EMBL" id="JMIU01000001">
    <property type="protein sequence ID" value="KDN95442.1"/>
    <property type="molecule type" value="Genomic_DNA"/>
</dbReference>
<dbReference type="GO" id="GO:0071978">
    <property type="term" value="P:bacterial-type flagellum-dependent swarming motility"/>
    <property type="evidence" value="ECO:0007669"/>
    <property type="project" value="TreeGrafter"/>
</dbReference>
<dbReference type="PIRSF" id="PIRSF002889">
    <property type="entry name" value="Rod_FlgB"/>
    <property type="match status" value="1"/>
</dbReference>
<dbReference type="InterPro" id="IPR001444">
    <property type="entry name" value="Flag_bb_rod_N"/>
</dbReference>
<evidence type="ECO:0000313" key="8">
    <source>
        <dbReference type="EMBL" id="KDN95442.1"/>
    </source>
</evidence>
<comment type="caution">
    <text evidence="8">The sequence shown here is derived from an EMBL/GenBank/DDBJ whole genome shotgun (WGS) entry which is preliminary data.</text>
</comment>
<evidence type="ECO:0000256" key="3">
    <source>
        <dbReference type="ARBA" id="ARBA00014376"/>
    </source>
</evidence>
<organism evidence="8 9">
    <name type="scientific">Hydrogenovibrio marinus</name>
    <dbReference type="NCBI Taxonomy" id="28885"/>
    <lineage>
        <taxon>Bacteria</taxon>
        <taxon>Pseudomonadati</taxon>
        <taxon>Pseudomonadota</taxon>
        <taxon>Gammaproteobacteria</taxon>
        <taxon>Thiotrichales</taxon>
        <taxon>Piscirickettsiaceae</taxon>
        <taxon>Hydrogenovibrio</taxon>
    </lineage>
</organism>